<name>A0A074M948_9SPHN</name>
<dbReference type="EMBL" id="JMIX01000015">
    <property type="protein sequence ID" value="KEO89290.1"/>
    <property type="molecule type" value="Genomic_DNA"/>
</dbReference>
<feature type="chain" id="PRO_5001699101" evidence="1">
    <location>
        <begin position="21"/>
        <end position="85"/>
    </location>
</feature>
<proteinExistence type="predicted"/>
<dbReference type="AlphaFoldDB" id="A0A074M948"/>
<organism evidence="2 3">
    <name type="scientific">Erythrobacter litoralis</name>
    <dbReference type="NCBI Taxonomy" id="39960"/>
    <lineage>
        <taxon>Bacteria</taxon>
        <taxon>Pseudomonadati</taxon>
        <taxon>Pseudomonadota</taxon>
        <taxon>Alphaproteobacteria</taxon>
        <taxon>Sphingomonadales</taxon>
        <taxon>Erythrobacteraceae</taxon>
        <taxon>Erythrobacter/Porphyrobacter group</taxon>
        <taxon>Erythrobacter</taxon>
    </lineage>
</organism>
<protein>
    <submittedName>
        <fullName evidence="2">Uncharacterized protein</fullName>
    </submittedName>
</protein>
<accession>A0A074M948</accession>
<evidence type="ECO:0000313" key="3">
    <source>
        <dbReference type="Proteomes" id="UP000027866"/>
    </source>
</evidence>
<dbReference type="Proteomes" id="UP000027866">
    <property type="component" value="Unassembled WGS sequence"/>
</dbReference>
<feature type="signal peptide" evidence="1">
    <location>
        <begin position="1"/>
        <end position="20"/>
    </location>
</feature>
<keyword evidence="1" id="KW-0732">Signal</keyword>
<comment type="caution">
    <text evidence="2">The sequence shown here is derived from an EMBL/GenBank/DDBJ whole genome shotgun (WGS) entry which is preliminary data.</text>
</comment>
<dbReference type="RefSeq" id="WP_034906720.1">
    <property type="nucleotide sequence ID" value="NZ_JMIX01000015.1"/>
</dbReference>
<evidence type="ECO:0000313" key="2">
    <source>
        <dbReference type="EMBL" id="KEO89290.1"/>
    </source>
</evidence>
<reference evidence="2 3" key="1">
    <citation type="submission" date="2014-04" db="EMBL/GenBank/DDBJ databases">
        <title>A comprehensive comparison of genomes of Erythrobacter spp. Strains.</title>
        <authorList>
            <person name="Zheng Q."/>
        </authorList>
    </citation>
    <scope>NUCLEOTIDE SEQUENCE [LARGE SCALE GENOMIC DNA]</scope>
    <source>
        <strain evidence="2 3">DSM 8509</strain>
    </source>
</reference>
<evidence type="ECO:0000256" key="1">
    <source>
        <dbReference type="SAM" id="SignalP"/>
    </source>
</evidence>
<sequence>MSAALSLASGLLLAAQSVQVSPSGLAARPARESVGVASSATVRVVRPAAIDFKREVEAVRDDRQGGAMARQRRADAQGTIWIEFS</sequence>
<gene>
    <name evidence="2" type="ORF">EH32_03950</name>
</gene>
<keyword evidence="3" id="KW-1185">Reference proteome</keyword>